<sequence length="193" mass="20864">MHTDPVEILTPADTLPVTLGELKSHLQLNRADDDVDLTLYLAAAHGLFEFETSRALITTTFTQYSAFPRGRTPIRLARGKATSITAITYAPVGGGTATLTGFVPDLVAPIGYVYPPATGWPAVDPLSPRPVQVRFVAGWPTAAAVPPDAKVAVRQLAAHYYGHRDAYEAGSLDETPDGFRRVCNRYRLDMGIV</sequence>
<dbReference type="InterPro" id="IPR011738">
    <property type="entry name" value="Phage_CHP"/>
</dbReference>
<dbReference type="CDD" id="cd08054">
    <property type="entry name" value="gp6"/>
    <property type="match status" value="1"/>
</dbReference>
<organism evidence="1 2">
    <name type="scientific">Limnoglobus roseus</name>
    <dbReference type="NCBI Taxonomy" id="2598579"/>
    <lineage>
        <taxon>Bacteria</taxon>
        <taxon>Pseudomonadati</taxon>
        <taxon>Planctomycetota</taxon>
        <taxon>Planctomycetia</taxon>
        <taxon>Gemmatales</taxon>
        <taxon>Gemmataceae</taxon>
        <taxon>Limnoglobus</taxon>
    </lineage>
</organism>
<keyword evidence="2" id="KW-1185">Reference proteome</keyword>
<protein>
    <recommendedName>
        <fullName evidence="3">Phage gp6-like head-tail connector protein</fullName>
    </recommendedName>
</protein>
<proteinExistence type="predicted"/>
<dbReference type="NCBIfam" id="TIGR02215">
    <property type="entry name" value="phage_chp_gp8"/>
    <property type="match status" value="1"/>
</dbReference>
<evidence type="ECO:0000313" key="1">
    <source>
        <dbReference type="EMBL" id="QEL18534.1"/>
    </source>
</evidence>
<dbReference type="OrthoDB" id="6174494at2"/>
<accession>A0A5C1AMV6</accession>
<name>A0A5C1AMV6_9BACT</name>
<dbReference type="RefSeq" id="WP_149113040.1">
    <property type="nucleotide sequence ID" value="NZ_CP042425.1"/>
</dbReference>
<dbReference type="AlphaFoldDB" id="A0A5C1AMV6"/>
<reference evidence="2" key="1">
    <citation type="submission" date="2019-08" db="EMBL/GenBank/DDBJ databases">
        <title>Limnoglobus roseus gen. nov., sp. nov., a novel freshwater planctomycete with a giant genome from the family Gemmataceae.</title>
        <authorList>
            <person name="Kulichevskaya I.S."/>
            <person name="Naumoff D.G."/>
            <person name="Miroshnikov K."/>
            <person name="Ivanova A."/>
            <person name="Philippov D.A."/>
            <person name="Hakobyan A."/>
            <person name="Rijpstra I.C."/>
            <person name="Sinninghe Damste J.S."/>
            <person name="Liesack W."/>
            <person name="Dedysh S.N."/>
        </authorList>
    </citation>
    <scope>NUCLEOTIDE SEQUENCE [LARGE SCALE GENOMIC DNA]</scope>
    <source>
        <strain evidence="2">PX52</strain>
    </source>
</reference>
<evidence type="ECO:0000313" key="2">
    <source>
        <dbReference type="Proteomes" id="UP000324974"/>
    </source>
</evidence>
<evidence type="ECO:0008006" key="3">
    <source>
        <dbReference type="Google" id="ProtNLM"/>
    </source>
</evidence>
<dbReference type="KEGG" id="lrs:PX52LOC_05561"/>
<dbReference type="Gene3D" id="1.10.3230.30">
    <property type="entry name" value="Phage gp6-like head-tail connector protein"/>
    <property type="match status" value="1"/>
</dbReference>
<dbReference type="EMBL" id="CP042425">
    <property type="protein sequence ID" value="QEL18534.1"/>
    <property type="molecule type" value="Genomic_DNA"/>
</dbReference>
<dbReference type="Proteomes" id="UP000324974">
    <property type="component" value="Chromosome"/>
</dbReference>
<gene>
    <name evidence="1" type="ORF">PX52LOC_05561</name>
</gene>